<evidence type="ECO:0000256" key="19">
    <source>
        <dbReference type="ARBA" id="ARBA00029943"/>
    </source>
</evidence>
<dbReference type="InterPro" id="IPR012340">
    <property type="entry name" value="NA-bd_OB-fold"/>
</dbReference>
<evidence type="ECO:0000256" key="14">
    <source>
        <dbReference type="ARBA" id="ARBA00023125"/>
    </source>
</evidence>
<comment type="catalytic activity">
    <reaction evidence="20">
        <text>ATP + (deoxyribonucleotide)n-3'-hydroxyl + 5'-phospho-(deoxyribonucleotide)m = (deoxyribonucleotide)n+m + AMP + diphosphate.</text>
        <dbReference type="EC" id="6.5.1.1"/>
    </reaction>
</comment>
<dbReference type="Pfam" id="PF01068">
    <property type="entry name" value="DNA_ligase_A_M"/>
    <property type="match status" value="1"/>
</dbReference>
<keyword evidence="6" id="KW-0540">Nuclease</keyword>
<keyword evidence="16" id="KW-0234">DNA repair</keyword>
<dbReference type="PANTHER" id="PTHR42705">
    <property type="entry name" value="BIFUNCTIONAL NON-HOMOLOGOUS END JOINING PROTEIN LIGD"/>
    <property type="match status" value="1"/>
</dbReference>
<evidence type="ECO:0000259" key="24">
    <source>
        <dbReference type="PROSITE" id="PS50160"/>
    </source>
</evidence>
<keyword evidence="8" id="KW-0547">Nucleotide-binding</keyword>
<keyword evidence="26" id="KW-1185">Reference proteome</keyword>
<evidence type="ECO:0000256" key="7">
    <source>
        <dbReference type="ARBA" id="ARBA00022723"/>
    </source>
</evidence>
<dbReference type="Gene3D" id="3.30.1490.70">
    <property type="match status" value="1"/>
</dbReference>
<dbReference type="RefSeq" id="WP_066471164.1">
    <property type="nucleotide sequence ID" value="NZ_CBCRUZ010000011.1"/>
</dbReference>
<evidence type="ECO:0000256" key="15">
    <source>
        <dbReference type="ARBA" id="ARBA00023172"/>
    </source>
</evidence>
<name>A0ABX8S5I9_9ACTN</name>
<evidence type="ECO:0000256" key="2">
    <source>
        <dbReference type="ARBA" id="ARBA00012727"/>
    </source>
</evidence>
<comment type="similarity">
    <text evidence="22">In the N-terminal section; belongs to the LigD polymerase family.</text>
</comment>
<evidence type="ECO:0000256" key="23">
    <source>
        <dbReference type="SAM" id="MobiDB-lite"/>
    </source>
</evidence>
<evidence type="ECO:0000256" key="9">
    <source>
        <dbReference type="ARBA" id="ARBA00022763"/>
    </source>
</evidence>
<dbReference type="NCBIfam" id="NF007210">
    <property type="entry name" value="PRK09632.1"/>
    <property type="match status" value="1"/>
</dbReference>
<comment type="similarity">
    <text evidence="21">In the C-terminal section; belongs to the ATP-dependent DNA ligase family.</text>
</comment>
<dbReference type="InterPro" id="IPR033649">
    <property type="entry name" value="MtLigD_Pol-like"/>
</dbReference>
<proteinExistence type="inferred from homology"/>
<keyword evidence="10" id="KW-0378">Hydrolase</keyword>
<evidence type="ECO:0000256" key="4">
    <source>
        <dbReference type="ARBA" id="ARBA00022679"/>
    </source>
</evidence>
<dbReference type="Proteomes" id="UP000887023">
    <property type="component" value="Chromosome"/>
</dbReference>
<dbReference type="Pfam" id="PF04679">
    <property type="entry name" value="DNA_ligase_A_C"/>
    <property type="match status" value="1"/>
</dbReference>
<dbReference type="InterPro" id="IPR014144">
    <property type="entry name" value="LigD_PE_domain"/>
</dbReference>
<dbReference type="EC" id="6.5.1.1" evidence="2"/>
<comment type="cofactor">
    <cofactor evidence="1">
        <name>Mn(2+)</name>
        <dbReference type="ChEBI" id="CHEBI:29035"/>
    </cofactor>
</comment>
<dbReference type="InterPro" id="IPR012310">
    <property type="entry name" value="DNA_ligase_ATP-dep_cent"/>
</dbReference>
<dbReference type="CDD" id="cd04863">
    <property type="entry name" value="MtLigD_Pol_like"/>
    <property type="match status" value="1"/>
</dbReference>
<dbReference type="NCBIfam" id="TIGR02777">
    <property type="entry name" value="LigD_PE_dom"/>
    <property type="match status" value="1"/>
</dbReference>
<keyword evidence="13" id="KW-0239">DNA-directed DNA polymerase</keyword>
<organism evidence="25 26">
    <name type="scientific">Skermania pinensis</name>
    <dbReference type="NCBI Taxonomy" id="39122"/>
    <lineage>
        <taxon>Bacteria</taxon>
        <taxon>Bacillati</taxon>
        <taxon>Actinomycetota</taxon>
        <taxon>Actinomycetes</taxon>
        <taxon>Mycobacteriales</taxon>
        <taxon>Gordoniaceae</taxon>
        <taxon>Skermania</taxon>
    </lineage>
</organism>
<accession>A0ABX8S5I9</accession>
<feature type="domain" description="ATP-dependent DNA ligase family profile" evidence="24">
    <location>
        <begin position="573"/>
        <end position="696"/>
    </location>
</feature>
<dbReference type="NCBIfam" id="TIGR02779">
    <property type="entry name" value="NHEJ_ligase_lig"/>
    <property type="match status" value="1"/>
</dbReference>
<keyword evidence="3 25" id="KW-0436">Ligase</keyword>
<keyword evidence="9" id="KW-0227">DNA damage</keyword>
<dbReference type="CDD" id="cd07971">
    <property type="entry name" value="OBF_DNA_ligase_LigD"/>
    <property type="match status" value="1"/>
</dbReference>
<keyword evidence="11" id="KW-0269">Exonuclease</keyword>
<dbReference type="EMBL" id="CP079105">
    <property type="protein sequence ID" value="QXQ13119.1"/>
    <property type="molecule type" value="Genomic_DNA"/>
</dbReference>
<evidence type="ECO:0000256" key="1">
    <source>
        <dbReference type="ARBA" id="ARBA00001936"/>
    </source>
</evidence>
<dbReference type="InterPro" id="IPR012309">
    <property type="entry name" value="DNA_ligase_ATP-dep_C"/>
</dbReference>
<evidence type="ECO:0000256" key="22">
    <source>
        <dbReference type="ARBA" id="ARBA00049990"/>
    </source>
</evidence>
<evidence type="ECO:0000256" key="5">
    <source>
        <dbReference type="ARBA" id="ARBA00022695"/>
    </source>
</evidence>
<gene>
    <name evidence="25" type="ORF">KV203_14640</name>
</gene>
<evidence type="ECO:0000313" key="25">
    <source>
        <dbReference type="EMBL" id="QXQ13119.1"/>
    </source>
</evidence>
<evidence type="ECO:0000256" key="18">
    <source>
        <dbReference type="ARBA" id="ARBA00023268"/>
    </source>
</evidence>
<dbReference type="InterPro" id="IPR014145">
    <property type="entry name" value="LigD_pol_dom"/>
</dbReference>
<evidence type="ECO:0000256" key="16">
    <source>
        <dbReference type="ARBA" id="ARBA00023204"/>
    </source>
</evidence>
<evidence type="ECO:0000256" key="20">
    <source>
        <dbReference type="ARBA" id="ARBA00034003"/>
    </source>
</evidence>
<feature type="region of interest" description="Disordered" evidence="23">
    <location>
        <begin position="771"/>
        <end position="792"/>
    </location>
</feature>
<dbReference type="SUPFAM" id="SSF50249">
    <property type="entry name" value="Nucleic acid-binding proteins"/>
    <property type="match status" value="1"/>
</dbReference>
<evidence type="ECO:0000256" key="8">
    <source>
        <dbReference type="ARBA" id="ARBA00022741"/>
    </source>
</evidence>
<keyword evidence="7" id="KW-0479">Metal-binding</keyword>
<protein>
    <recommendedName>
        <fullName evidence="2">DNA ligase (ATP)</fullName>
        <ecNumber evidence="2">6.5.1.1</ecNumber>
    </recommendedName>
    <alternativeName>
        <fullName evidence="19">NHEJ DNA polymerase</fullName>
    </alternativeName>
</protein>
<evidence type="ECO:0000256" key="12">
    <source>
        <dbReference type="ARBA" id="ARBA00022840"/>
    </source>
</evidence>
<dbReference type="CDD" id="cd07906">
    <property type="entry name" value="Adenylation_DNA_ligase_LigD_LigC"/>
    <property type="match status" value="1"/>
</dbReference>
<evidence type="ECO:0000313" key="26">
    <source>
        <dbReference type="Proteomes" id="UP000887023"/>
    </source>
</evidence>
<evidence type="ECO:0000256" key="10">
    <source>
        <dbReference type="ARBA" id="ARBA00022801"/>
    </source>
</evidence>
<feature type="compositionally biased region" description="Low complexity" evidence="23">
    <location>
        <begin position="456"/>
        <end position="475"/>
    </location>
</feature>
<dbReference type="Gene3D" id="2.40.50.140">
    <property type="entry name" value="Nucleic acid-binding proteins"/>
    <property type="match status" value="1"/>
</dbReference>
<dbReference type="GO" id="GO:0003910">
    <property type="term" value="F:DNA ligase (ATP) activity"/>
    <property type="evidence" value="ECO:0007669"/>
    <property type="project" value="UniProtKB-EC"/>
</dbReference>
<sequence>MPTSLTFGDSRVELTNLDKVLYPLTGTTKADVIDYYVQISAAMLPHIAGRPVTRKRWPNGVDQPAFFEKNLAPHAPTWLEWRTIRHKARDTRYPVVTTPAGLAWLGQQAALEVHVPQWRFAGDEIGSATRLVFDLDPGEGAGLTECAEVAIAVRDMVAEIGLVAYPVTSGSKGIHLYVPLDRRLSPDGASTVARQVATNLELLHPTLVTATMAKAVRTGKVFLDWSQNSPAKTTIAPYSLRGRPRPTVAAPRTWAEIENPAQLSHLEFPEVLARVASDGDLLHALDPPLSSGAGIPAGSGPDALADYRAKRDSRRTPEPIPAAVPTPGADDRFVIQEHHARRLHYDLRLERDGVLVSWAVPKGVPTSGTRNRLAVRTEDHPLEYLTFHGSIPRGEYGGGEMTIWDTGRYATEKWRLDAGEVIVTLRGGRVDGRYALIRTGGKNWLMHLMSPRNEPAKAAADPSAAEENAADESTAGSTEAELPRSLAPMLATAGSVAELPADGWSFEAKWDGYRLIVEVDRGALTLRSRAGNVVTDRYPGLGELAAALAEHRVVLDGEVVVHDPRGRPDFELLQADGTRAQFLAFDVLYLDGTSLLDKRYRDRRRILEALATAVPALTVPPQLTGTGAQALAASRAAGWEGVVGKRNDSVYLAGKRSPDWLKHKHWRTADVVIGGWRRGRGARAGTLGALLVGVPDDAGVRFVGRVGTGFTDAALADLARRLAPLRRSTSPFVGELPADDRSDAVWVDPRLAGVVRFAEWTGSGRLRHPSWRGLRDERAAAPGQPDDPPSTR</sequence>
<dbReference type="PANTHER" id="PTHR42705:SF2">
    <property type="entry name" value="BIFUNCTIONAL NON-HOMOLOGOUS END JOINING PROTEIN LIGD"/>
    <property type="match status" value="1"/>
</dbReference>
<evidence type="ECO:0000256" key="6">
    <source>
        <dbReference type="ARBA" id="ARBA00022722"/>
    </source>
</evidence>
<keyword evidence="17" id="KW-0464">Manganese</keyword>
<feature type="region of interest" description="Disordered" evidence="23">
    <location>
        <begin position="455"/>
        <end position="481"/>
    </location>
</feature>
<dbReference type="InterPro" id="IPR052171">
    <property type="entry name" value="NHEJ_LigD"/>
</dbReference>
<evidence type="ECO:0000256" key="11">
    <source>
        <dbReference type="ARBA" id="ARBA00022839"/>
    </source>
</evidence>
<dbReference type="SUPFAM" id="SSF56091">
    <property type="entry name" value="DNA ligase/mRNA capping enzyme, catalytic domain"/>
    <property type="match status" value="1"/>
</dbReference>
<dbReference type="Pfam" id="PF21686">
    <property type="entry name" value="LigD_Prim-Pol"/>
    <property type="match status" value="1"/>
</dbReference>
<evidence type="ECO:0000256" key="13">
    <source>
        <dbReference type="ARBA" id="ARBA00022932"/>
    </source>
</evidence>
<dbReference type="Gene3D" id="3.30.470.30">
    <property type="entry name" value="DNA ligase/mRNA capping enzyme"/>
    <property type="match status" value="1"/>
</dbReference>
<dbReference type="Pfam" id="PF13298">
    <property type="entry name" value="LigD_N"/>
    <property type="match status" value="1"/>
</dbReference>
<dbReference type="PROSITE" id="PS50160">
    <property type="entry name" value="DNA_LIGASE_A3"/>
    <property type="match status" value="1"/>
</dbReference>
<keyword evidence="5" id="KW-0548">Nucleotidyltransferase</keyword>
<dbReference type="Gene3D" id="3.90.920.10">
    <property type="entry name" value="DNA primase, PRIM domain"/>
    <property type="match status" value="1"/>
</dbReference>
<reference evidence="25" key="1">
    <citation type="submission" date="2021-07" db="EMBL/GenBank/DDBJ databases">
        <title>Candidatus Kaistella beijingensis sp. nov. isolated from a municipal wastewater treatment plant is involved in sludge foaming.</title>
        <authorList>
            <person name="Song Y."/>
            <person name="Liu S.-J."/>
        </authorList>
    </citation>
    <scope>NUCLEOTIDE SEQUENCE</scope>
    <source>
        <strain evidence="25">DSM 43998</strain>
    </source>
</reference>
<keyword evidence="15" id="KW-0233">DNA recombination</keyword>
<evidence type="ECO:0000256" key="21">
    <source>
        <dbReference type="ARBA" id="ARBA00049981"/>
    </source>
</evidence>
<dbReference type="InterPro" id="IPR014146">
    <property type="entry name" value="LigD_ligase_dom"/>
</dbReference>
<keyword evidence="12" id="KW-0067">ATP-binding</keyword>
<keyword evidence="14" id="KW-0238">DNA-binding</keyword>
<evidence type="ECO:0000256" key="17">
    <source>
        <dbReference type="ARBA" id="ARBA00023211"/>
    </source>
</evidence>
<evidence type="ECO:0000256" key="3">
    <source>
        <dbReference type="ARBA" id="ARBA00022598"/>
    </source>
</evidence>
<keyword evidence="4" id="KW-0808">Transferase</keyword>
<keyword evidence="18" id="KW-0511">Multifunctional enzyme</keyword>
<dbReference type="NCBIfam" id="TIGR02778">
    <property type="entry name" value="ligD_pol"/>
    <property type="match status" value="1"/>
</dbReference>